<gene>
    <name evidence="2" type="ORF">M3P05_05145</name>
</gene>
<evidence type="ECO:0000313" key="3">
    <source>
        <dbReference type="Proteomes" id="UP001203338"/>
    </source>
</evidence>
<dbReference type="Proteomes" id="UP001203338">
    <property type="component" value="Unassembled WGS sequence"/>
</dbReference>
<dbReference type="EMBL" id="JAMFLX010000005">
    <property type="protein sequence ID" value="MCL6269330.1"/>
    <property type="molecule type" value="Genomic_DNA"/>
</dbReference>
<evidence type="ECO:0000313" key="2">
    <source>
        <dbReference type="EMBL" id="MCL6269330.1"/>
    </source>
</evidence>
<protein>
    <submittedName>
        <fullName evidence="2">Uncharacterized protein</fullName>
    </submittedName>
</protein>
<keyword evidence="1" id="KW-0812">Transmembrane</keyword>
<reference evidence="2 3" key="1">
    <citation type="submission" date="2022-05" db="EMBL/GenBank/DDBJ databases">
        <authorList>
            <person name="Park J.-S."/>
        </authorList>
    </citation>
    <scope>NUCLEOTIDE SEQUENCE [LARGE SCALE GENOMIC DNA]</scope>
    <source>
        <strain evidence="2 3">2012CJ34-2</strain>
    </source>
</reference>
<name>A0ABT0PD81_9GAMM</name>
<keyword evidence="1" id="KW-0472">Membrane</keyword>
<feature type="transmembrane region" description="Helical" evidence="1">
    <location>
        <begin position="121"/>
        <end position="141"/>
    </location>
</feature>
<keyword evidence="1" id="KW-1133">Transmembrane helix</keyword>
<dbReference type="RefSeq" id="WP_249698313.1">
    <property type="nucleotide sequence ID" value="NZ_JAMFLX010000005.1"/>
</dbReference>
<proteinExistence type="predicted"/>
<accession>A0ABT0PD81</accession>
<feature type="transmembrane region" description="Helical" evidence="1">
    <location>
        <begin position="153"/>
        <end position="174"/>
    </location>
</feature>
<organism evidence="2 3">
    <name type="scientific">Parendozoicomonas callyspongiae</name>
    <dbReference type="NCBI Taxonomy" id="2942213"/>
    <lineage>
        <taxon>Bacteria</taxon>
        <taxon>Pseudomonadati</taxon>
        <taxon>Pseudomonadota</taxon>
        <taxon>Gammaproteobacteria</taxon>
        <taxon>Oceanospirillales</taxon>
        <taxon>Endozoicomonadaceae</taxon>
        <taxon>Parendozoicomonas</taxon>
    </lineage>
</organism>
<sequence>MSATLLAPVLSAASSYLATKGMDLLSSLFRGGVDKGVEKIAGKIKEKTGIDISDIAEENLSDKQLVELKQFELDYQEMLLDHLQRVKALEVEEEKVHHADRVSARSMQIEALRQNDKIAKYFIYAYSFLITCLTFGYIFYITMNPLLESAVGIADTVLGFLLGVTLSAIIQFFYGSSKGSSDKNSQLSILTQQLTELSEKMGVKK</sequence>
<comment type="caution">
    <text evidence="2">The sequence shown here is derived from an EMBL/GenBank/DDBJ whole genome shotgun (WGS) entry which is preliminary data.</text>
</comment>
<keyword evidence="3" id="KW-1185">Reference proteome</keyword>
<evidence type="ECO:0000256" key="1">
    <source>
        <dbReference type="SAM" id="Phobius"/>
    </source>
</evidence>